<accession>A0AA37C3F4</accession>
<proteinExistence type="predicted"/>
<name>A0AA37C3F4_9ACTN</name>
<sequence>MGAVFLVGGVLGHQRSLQGGRPCLRGRGPAAGCVTKEGRAALECDGATVRRCGRARGKGAAAGQSAVKTQLLRVPGLEKEMTAPWPGRSARTKPPA</sequence>
<gene>
    <name evidence="2" type="ORF">ScoT_47720</name>
</gene>
<feature type="region of interest" description="Disordered" evidence="1">
    <location>
        <begin position="77"/>
        <end position="96"/>
    </location>
</feature>
<evidence type="ECO:0000313" key="3">
    <source>
        <dbReference type="Proteomes" id="UP001051844"/>
    </source>
</evidence>
<organism evidence="2 3">
    <name type="scientific">Streptomyces albidoflavus</name>
    <dbReference type="NCBI Taxonomy" id="1886"/>
    <lineage>
        <taxon>Bacteria</taxon>
        <taxon>Bacillati</taxon>
        <taxon>Actinomycetota</taxon>
        <taxon>Actinomycetes</taxon>
        <taxon>Kitasatosporales</taxon>
        <taxon>Streptomycetaceae</taxon>
        <taxon>Streptomyces</taxon>
        <taxon>Streptomyces albidoflavus group</taxon>
    </lineage>
</organism>
<dbReference type="Proteomes" id="UP001051844">
    <property type="component" value="Unassembled WGS sequence"/>
</dbReference>
<evidence type="ECO:0000313" key="2">
    <source>
        <dbReference type="EMBL" id="GHI48598.1"/>
    </source>
</evidence>
<evidence type="ECO:0000256" key="1">
    <source>
        <dbReference type="SAM" id="MobiDB-lite"/>
    </source>
</evidence>
<reference evidence="2" key="1">
    <citation type="submission" date="2022-09" db="EMBL/GenBank/DDBJ databases">
        <title>Whole genome shotgun sequence of Streptomyces albidoflavus NBRC 12854.</title>
        <authorList>
            <person name="Komaki H."/>
            <person name="Tamura T."/>
        </authorList>
    </citation>
    <scope>NUCLEOTIDE SEQUENCE</scope>
    <source>
        <strain evidence="2">NBRC 12854</strain>
    </source>
</reference>
<dbReference type="AlphaFoldDB" id="A0AA37C3F4"/>
<dbReference type="EMBL" id="BNDZ01000005">
    <property type="protein sequence ID" value="GHI48598.1"/>
    <property type="molecule type" value="Genomic_DNA"/>
</dbReference>
<comment type="caution">
    <text evidence="2">The sequence shown here is derived from an EMBL/GenBank/DDBJ whole genome shotgun (WGS) entry which is preliminary data.</text>
</comment>
<protein>
    <submittedName>
        <fullName evidence="2">Uncharacterized protein</fullName>
    </submittedName>
</protein>